<sequence length="178" mass="20093">MVIYDSELPTEEQAKRARDNAGGSAQPAQRAFHYDAGDDGRFDFDDGLGTNVAIESPDSMAGSAPAAAEQYKRDDIKVEYHPRSRRRERVYPFEDFRQAKSSKPPPLCNTVPWSPFRSRLDFEVAELALHAALSKDETDQLVNLIRRAMGGQEAFMLTGDKEIHEIWESASHRYTQVC</sequence>
<organism evidence="2 3">
    <name type="scientific">Boletus reticuloceps</name>
    <dbReference type="NCBI Taxonomy" id="495285"/>
    <lineage>
        <taxon>Eukaryota</taxon>
        <taxon>Fungi</taxon>
        <taxon>Dikarya</taxon>
        <taxon>Basidiomycota</taxon>
        <taxon>Agaricomycotina</taxon>
        <taxon>Agaricomycetes</taxon>
        <taxon>Agaricomycetidae</taxon>
        <taxon>Boletales</taxon>
        <taxon>Boletineae</taxon>
        <taxon>Boletaceae</taxon>
        <taxon>Boletoideae</taxon>
        <taxon>Boletus</taxon>
    </lineage>
</organism>
<gene>
    <name evidence="2" type="ORF">JVT61DRAFT_14690</name>
</gene>
<dbReference type="Proteomes" id="UP000683000">
    <property type="component" value="Unassembled WGS sequence"/>
</dbReference>
<evidence type="ECO:0000256" key="1">
    <source>
        <dbReference type="SAM" id="MobiDB-lite"/>
    </source>
</evidence>
<reference evidence="2" key="1">
    <citation type="submission" date="2021-03" db="EMBL/GenBank/DDBJ databases">
        <title>Evolutionary innovations through gain and loss of genes in the ectomycorrhizal Boletales.</title>
        <authorList>
            <person name="Wu G."/>
            <person name="Miyauchi S."/>
            <person name="Morin E."/>
            <person name="Yang Z.-L."/>
            <person name="Xu J."/>
            <person name="Martin F.M."/>
        </authorList>
    </citation>
    <scope>NUCLEOTIDE SEQUENCE</scope>
    <source>
        <strain evidence="2">BR01</strain>
    </source>
</reference>
<evidence type="ECO:0000313" key="2">
    <source>
        <dbReference type="EMBL" id="KAG6377901.1"/>
    </source>
</evidence>
<proteinExistence type="predicted"/>
<dbReference type="OrthoDB" id="3239511at2759"/>
<dbReference type="AlphaFoldDB" id="A0A8I3ACV9"/>
<accession>A0A8I3ACV9</accession>
<dbReference type="EMBL" id="JAGFBS010000008">
    <property type="protein sequence ID" value="KAG6377901.1"/>
    <property type="molecule type" value="Genomic_DNA"/>
</dbReference>
<feature type="region of interest" description="Disordered" evidence="1">
    <location>
        <begin position="1"/>
        <end position="36"/>
    </location>
</feature>
<comment type="caution">
    <text evidence="2">The sequence shown here is derived from an EMBL/GenBank/DDBJ whole genome shotgun (WGS) entry which is preliminary data.</text>
</comment>
<keyword evidence="3" id="KW-1185">Reference proteome</keyword>
<evidence type="ECO:0000313" key="3">
    <source>
        <dbReference type="Proteomes" id="UP000683000"/>
    </source>
</evidence>
<name>A0A8I3ACV9_9AGAM</name>
<protein>
    <submittedName>
        <fullName evidence="2">Uncharacterized protein</fullName>
    </submittedName>
</protein>